<organism evidence="1 2">
    <name type="scientific">Microbulbifer salipaludis</name>
    <dbReference type="NCBI Taxonomy" id="187980"/>
    <lineage>
        <taxon>Bacteria</taxon>
        <taxon>Pseudomonadati</taxon>
        <taxon>Pseudomonadota</taxon>
        <taxon>Gammaproteobacteria</taxon>
        <taxon>Cellvibrionales</taxon>
        <taxon>Microbulbiferaceae</taxon>
        <taxon>Microbulbifer</taxon>
    </lineage>
</organism>
<evidence type="ECO:0000313" key="1">
    <source>
        <dbReference type="EMBL" id="MBN8429316.1"/>
    </source>
</evidence>
<reference evidence="1 2" key="1">
    <citation type="submission" date="2020-12" db="EMBL/GenBank/DDBJ databases">
        <title>Oil enriched cultivation method for isolating marine PHA-producing bacteria.</title>
        <authorList>
            <person name="Zheng W."/>
            <person name="Yu S."/>
            <person name="Huang Y."/>
        </authorList>
    </citation>
    <scope>NUCLEOTIDE SEQUENCE [LARGE SCALE GENOMIC DNA]</scope>
    <source>
        <strain evidence="1 2">SN0-2</strain>
    </source>
</reference>
<gene>
    <name evidence="1" type="ORF">JF535_00495</name>
</gene>
<dbReference type="EMBL" id="JAEKJR010000001">
    <property type="protein sequence ID" value="MBN8429316.1"/>
    <property type="molecule type" value="Genomic_DNA"/>
</dbReference>
<accession>A0ABS3E1Z9</accession>
<dbReference type="Proteomes" id="UP000664293">
    <property type="component" value="Unassembled WGS sequence"/>
</dbReference>
<name>A0ABS3E1Z9_9GAMM</name>
<sequence>MEKNIFLREVERRLTQLFKASKSGHPIPAVERHRLQGFMQAGVFMELCNRSELNEIMERTHLEIFRKTIEQRKVDAPVSWIYQETDYSLYDTPAYERKP</sequence>
<dbReference type="RefSeq" id="WP_206997874.1">
    <property type="nucleotide sequence ID" value="NZ_JAEKJR010000001.1"/>
</dbReference>
<proteinExistence type="predicted"/>
<comment type="caution">
    <text evidence="1">The sequence shown here is derived from an EMBL/GenBank/DDBJ whole genome shotgun (WGS) entry which is preliminary data.</text>
</comment>
<keyword evidence="2" id="KW-1185">Reference proteome</keyword>
<protein>
    <submittedName>
        <fullName evidence="1">Uncharacterized protein</fullName>
    </submittedName>
</protein>
<evidence type="ECO:0000313" key="2">
    <source>
        <dbReference type="Proteomes" id="UP000664293"/>
    </source>
</evidence>